<dbReference type="GO" id="GO:0005886">
    <property type="term" value="C:plasma membrane"/>
    <property type="evidence" value="ECO:0007669"/>
    <property type="project" value="TreeGrafter"/>
</dbReference>
<protein>
    <recommendedName>
        <fullName evidence="2">DUF218 domain-containing protein</fullName>
    </recommendedName>
</protein>
<name>A0A255Z8H3_9PROT</name>
<feature type="transmembrane region" description="Helical" evidence="1">
    <location>
        <begin position="12"/>
        <end position="31"/>
    </location>
</feature>
<dbReference type="GO" id="GO:0000270">
    <property type="term" value="P:peptidoglycan metabolic process"/>
    <property type="evidence" value="ECO:0007669"/>
    <property type="project" value="TreeGrafter"/>
</dbReference>
<dbReference type="Gene3D" id="3.40.50.620">
    <property type="entry name" value="HUPs"/>
    <property type="match status" value="1"/>
</dbReference>
<sequence>MGFGLGKLLAALTSPGNLLLLLLLTGLVLIWRGRPVGRRLILTATIGFLLIATTPLSIWLLIPLEQRFATPDLSQIGPVDGIIVLGGALMPIGSREHGAPQLNRDAERLTVLPGLMRQFPDAAVLFTGGSGDPRTPGEREAPFVTALLAGWGADTSRVQLEGASRNTWENAVNSAPFLTDGGRWLLVTSAAHMPRAIGVFRAAIPTTTFIAYPVGFNANRAEALRFGLNLSENLDRTEIGAHEWRGLLTYWLAGRIPAILPAP</sequence>
<dbReference type="Pfam" id="PF02698">
    <property type="entry name" value="DUF218"/>
    <property type="match status" value="1"/>
</dbReference>
<dbReference type="PANTHER" id="PTHR30336">
    <property type="entry name" value="INNER MEMBRANE PROTEIN, PROBABLE PERMEASE"/>
    <property type="match status" value="1"/>
</dbReference>
<gene>
    <name evidence="3" type="ORF">CHU95_00745</name>
</gene>
<dbReference type="InterPro" id="IPR014729">
    <property type="entry name" value="Rossmann-like_a/b/a_fold"/>
</dbReference>
<proteinExistence type="predicted"/>
<dbReference type="CDD" id="cd06259">
    <property type="entry name" value="YdcF-like"/>
    <property type="match status" value="1"/>
</dbReference>
<dbReference type="GO" id="GO:0043164">
    <property type="term" value="P:Gram-negative-bacterium-type cell wall biogenesis"/>
    <property type="evidence" value="ECO:0007669"/>
    <property type="project" value="TreeGrafter"/>
</dbReference>
<feature type="transmembrane region" description="Helical" evidence="1">
    <location>
        <begin position="40"/>
        <end position="62"/>
    </location>
</feature>
<evidence type="ECO:0000256" key="1">
    <source>
        <dbReference type="SAM" id="Phobius"/>
    </source>
</evidence>
<dbReference type="RefSeq" id="WP_094452726.1">
    <property type="nucleotide sequence ID" value="NZ_NOXU01000011.1"/>
</dbReference>
<evidence type="ECO:0000313" key="3">
    <source>
        <dbReference type="EMBL" id="OYQ37721.1"/>
    </source>
</evidence>
<keyword evidence="1" id="KW-0812">Transmembrane</keyword>
<dbReference type="InterPro" id="IPR003848">
    <property type="entry name" value="DUF218"/>
</dbReference>
<keyword evidence="1" id="KW-1133">Transmembrane helix</keyword>
<dbReference type="OrthoDB" id="9809813at2"/>
<dbReference type="Proteomes" id="UP000216998">
    <property type="component" value="Unassembled WGS sequence"/>
</dbReference>
<accession>A0A255Z8H3</accession>
<dbReference type="InterPro" id="IPR051599">
    <property type="entry name" value="Cell_Envelope_Assoc"/>
</dbReference>
<dbReference type="EMBL" id="NOXU01000011">
    <property type="protein sequence ID" value="OYQ37721.1"/>
    <property type="molecule type" value="Genomic_DNA"/>
</dbReference>
<feature type="domain" description="DUF218" evidence="2">
    <location>
        <begin position="80"/>
        <end position="245"/>
    </location>
</feature>
<keyword evidence="1" id="KW-0472">Membrane</keyword>
<evidence type="ECO:0000313" key="4">
    <source>
        <dbReference type="Proteomes" id="UP000216998"/>
    </source>
</evidence>
<evidence type="ECO:0000259" key="2">
    <source>
        <dbReference type="Pfam" id="PF02698"/>
    </source>
</evidence>
<organism evidence="3 4">
    <name type="scientific">Niveispirillum lacus</name>
    <dbReference type="NCBI Taxonomy" id="1981099"/>
    <lineage>
        <taxon>Bacteria</taxon>
        <taxon>Pseudomonadati</taxon>
        <taxon>Pseudomonadota</taxon>
        <taxon>Alphaproteobacteria</taxon>
        <taxon>Rhodospirillales</taxon>
        <taxon>Azospirillaceae</taxon>
        <taxon>Niveispirillum</taxon>
    </lineage>
</organism>
<keyword evidence="4" id="KW-1185">Reference proteome</keyword>
<dbReference type="AlphaFoldDB" id="A0A255Z8H3"/>
<reference evidence="3 4" key="1">
    <citation type="submission" date="2017-07" db="EMBL/GenBank/DDBJ databases">
        <title>Niveispirillum cyanobacteriorum sp. nov., isolated from cyanobacterial aggregates in a eutrophic lake.</title>
        <authorList>
            <person name="Cai H."/>
        </authorList>
    </citation>
    <scope>NUCLEOTIDE SEQUENCE [LARGE SCALE GENOMIC DNA]</scope>
    <source>
        <strain evidence="4">TH1-14</strain>
    </source>
</reference>
<dbReference type="PANTHER" id="PTHR30336:SF4">
    <property type="entry name" value="ENVELOPE BIOGENESIS FACTOR ELYC"/>
    <property type="match status" value="1"/>
</dbReference>
<comment type="caution">
    <text evidence="3">The sequence shown here is derived from an EMBL/GenBank/DDBJ whole genome shotgun (WGS) entry which is preliminary data.</text>
</comment>